<dbReference type="AlphaFoldDB" id="A0A9N7TUR4"/>
<reference evidence="2" key="1">
    <citation type="submission" date="2020-03" db="EMBL/GenBank/DDBJ databases">
        <authorList>
            <person name="Weist P."/>
        </authorList>
    </citation>
    <scope>NUCLEOTIDE SEQUENCE</scope>
</reference>
<organism evidence="2 3">
    <name type="scientific">Pleuronectes platessa</name>
    <name type="common">European plaice</name>
    <dbReference type="NCBI Taxonomy" id="8262"/>
    <lineage>
        <taxon>Eukaryota</taxon>
        <taxon>Metazoa</taxon>
        <taxon>Chordata</taxon>
        <taxon>Craniata</taxon>
        <taxon>Vertebrata</taxon>
        <taxon>Euteleostomi</taxon>
        <taxon>Actinopterygii</taxon>
        <taxon>Neopterygii</taxon>
        <taxon>Teleostei</taxon>
        <taxon>Neoteleostei</taxon>
        <taxon>Acanthomorphata</taxon>
        <taxon>Carangaria</taxon>
        <taxon>Pleuronectiformes</taxon>
        <taxon>Pleuronectoidei</taxon>
        <taxon>Pleuronectidae</taxon>
        <taxon>Pleuronectes</taxon>
    </lineage>
</organism>
<dbReference type="Proteomes" id="UP001153269">
    <property type="component" value="Unassembled WGS sequence"/>
</dbReference>
<name>A0A9N7TUR4_PLEPL</name>
<protein>
    <submittedName>
        <fullName evidence="2">Uncharacterized protein</fullName>
    </submittedName>
</protein>
<proteinExistence type="predicted"/>
<evidence type="ECO:0000256" key="1">
    <source>
        <dbReference type="SAM" id="MobiDB-lite"/>
    </source>
</evidence>
<accession>A0A9N7TUR4</accession>
<keyword evidence="3" id="KW-1185">Reference proteome</keyword>
<comment type="caution">
    <text evidence="2">The sequence shown here is derived from an EMBL/GenBank/DDBJ whole genome shotgun (WGS) entry which is preliminary data.</text>
</comment>
<evidence type="ECO:0000313" key="3">
    <source>
        <dbReference type="Proteomes" id="UP001153269"/>
    </source>
</evidence>
<feature type="region of interest" description="Disordered" evidence="1">
    <location>
        <begin position="1"/>
        <end position="108"/>
    </location>
</feature>
<evidence type="ECO:0000313" key="2">
    <source>
        <dbReference type="EMBL" id="CAB1418871.1"/>
    </source>
</evidence>
<sequence length="108" mass="12256">MVVHRWKQKAEDEERCARKPAGCGRCALPVPAWKTRGRREGRTEEDEKEEKKGGTNKALGSKVILTPRRTERSLNPGREETAHRGERDMQSGRTEQQRRNKAAGVGFS</sequence>
<feature type="compositionally biased region" description="Basic and acidic residues" evidence="1">
    <location>
        <begin position="8"/>
        <end position="17"/>
    </location>
</feature>
<dbReference type="EMBL" id="CADEAL010000346">
    <property type="protein sequence ID" value="CAB1418871.1"/>
    <property type="molecule type" value="Genomic_DNA"/>
</dbReference>
<feature type="compositionally biased region" description="Basic and acidic residues" evidence="1">
    <location>
        <begin position="68"/>
        <end position="98"/>
    </location>
</feature>
<gene>
    <name evidence="2" type="ORF">PLEPLA_LOCUS6698</name>
</gene>